<evidence type="ECO:0000313" key="3">
    <source>
        <dbReference type="Proteomes" id="UP000436088"/>
    </source>
</evidence>
<dbReference type="Pfam" id="PF11926">
    <property type="entry name" value="DUF3444"/>
    <property type="match status" value="1"/>
</dbReference>
<evidence type="ECO:0000259" key="1">
    <source>
        <dbReference type="Pfam" id="PF11926"/>
    </source>
</evidence>
<keyword evidence="3" id="KW-1185">Reference proteome</keyword>
<dbReference type="PANTHER" id="PTHR47374:SF6">
    <property type="entry name" value="ENDOSOME ANTIGEN-LIKE PROTEIN, PUTATIVE (DUF3444)-RELATED"/>
    <property type="match status" value="1"/>
</dbReference>
<reference evidence="2" key="1">
    <citation type="submission" date="2019-09" db="EMBL/GenBank/DDBJ databases">
        <title>Draft genome information of white flower Hibiscus syriacus.</title>
        <authorList>
            <person name="Kim Y.-M."/>
        </authorList>
    </citation>
    <scope>NUCLEOTIDE SEQUENCE [LARGE SCALE GENOMIC DNA]</scope>
    <source>
        <strain evidence="2">YM2019G1</strain>
    </source>
</reference>
<feature type="domain" description="DUF3444" evidence="1">
    <location>
        <begin position="50"/>
        <end position="188"/>
    </location>
</feature>
<accession>A0A6A3C4T4</accession>
<comment type="caution">
    <text evidence="2">The sequence shown here is derived from an EMBL/GenBank/DDBJ whole genome shotgun (WGS) entry which is preliminary data.</text>
</comment>
<dbReference type="InterPro" id="IPR024593">
    <property type="entry name" value="DUF3444"/>
</dbReference>
<protein>
    <recommendedName>
        <fullName evidence="1">DUF3444 domain-containing protein</fullName>
    </recommendedName>
</protein>
<evidence type="ECO:0000313" key="2">
    <source>
        <dbReference type="EMBL" id="KAE8723387.1"/>
    </source>
</evidence>
<organism evidence="2 3">
    <name type="scientific">Hibiscus syriacus</name>
    <name type="common">Rose of Sharon</name>
    <dbReference type="NCBI Taxonomy" id="106335"/>
    <lineage>
        <taxon>Eukaryota</taxon>
        <taxon>Viridiplantae</taxon>
        <taxon>Streptophyta</taxon>
        <taxon>Embryophyta</taxon>
        <taxon>Tracheophyta</taxon>
        <taxon>Spermatophyta</taxon>
        <taxon>Magnoliopsida</taxon>
        <taxon>eudicotyledons</taxon>
        <taxon>Gunneridae</taxon>
        <taxon>Pentapetalae</taxon>
        <taxon>rosids</taxon>
        <taxon>malvids</taxon>
        <taxon>Malvales</taxon>
        <taxon>Malvaceae</taxon>
        <taxon>Malvoideae</taxon>
        <taxon>Hibiscus</taxon>
    </lineage>
</organism>
<gene>
    <name evidence="2" type="ORF">F3Y22_tig00012476pilonHSYRG00018</name>
</gene>
<dbReference type="AlphaFoldDB" id="A0A6A3C4T4"/>
<proteinExistence type="predicted"/>
<dbReference type="EMBL" id="VEPZ02000528">
    <property type="protein sequence ID" value="KAE8723387.1"/>
    <property type="molecule type" value="Genomic_DNA"/>
</dbReference>
<name>A0A6A3C4T4_HIBSY</name>
<dbReference type="Proteomes" id="UP000436088">
    <property type="component" value="Unassembled WGS sequence"/>
</dbReference>
<sequence length="210" mass="24109">MVGSNSSVPSASASASKSFEIPESELYSFDADKIKEKLRIGQMWALYGDEDVEWSDPDMPTCCGKFDVRNSSQAYTSTDSFSHLLKAEPTGSKGEYTIVPRRGEIWALYRNWTRDIKCSDLENWEYDIVQVLEDNYFLFKVRVLDKVDGFNSVFKPQVKERTNVTLEIPRVNQLRFSHQIPRFQLTNERNGSLRGCWGLDPAALPPHYYS</sequence>
<dbReference type="PANTHER" id="PTHR47374">
    <property type="entry name" value="ENDOSOME ANTIGEN-LIKE PROTEIN, PUTATIVE (DUF3444)-RELATED"/>
    <property type="match status" value="1"/>
</dbReference>